<sequence length="114" mass="13036">MRIDNYSFGQITVDGKNYVADLIIYPDRVDDKWWRKEGHRLQMEDLDEVFGQKPEILIVGLGQPGLMKVDGKVEEYCRKNGILLVALSTSQTIERFNELANKKPLTIAALHLTC</sequence>
<comment type="caution">
    <text evidence="1">The sequence shown here is derived from an EMBL/GenBank/DDBJ whole genome shotgun (WGS) entry which is preliminary data.</text>
</comment>
<evidence type="ECO:0000313" key="1">
    <source>
        <dbReference type="EMBL" id="OGF12028.1"/>
    </source>
</evidence>
<dbReference type="AlphaFoldDB" id="A0A1F5RC99"/>
<dbReference type="Gene3D" id="3.40.1230.10">
    <property type="entry name" value="MTH938-like"/>
    <property type="match status" value="1"/>
</dbReference>
<dbReference type="GO" id="GO:0005737">
    <property type="term" value="C:cytoplasm"/>
    <property type="evidence" value="ECO:0007669"/>
    <property type="project" value="TreeGrafter"/>
</dbReference>
<reference evidence="1 2" key="1">
    <citation type="journal article" date="2016" name="Nat. Commun.">
        <title>Thousands of microbial genomes shed light on interconnected biogeochemical processes in an aquifer system.</title>
        <authorList>
            <person name="Anantharaman K."/>
            <person name="Brown C.T."/>
            <person name="Hug L.A."/>
            <person name="Sharon I."/>
            <person name="Castelle C.J."/>
            <person name="Probst A.J."/>
            <person name="Thomas B.C."/>
            <person name="Singh A."/>
            <person name="Wilkins M.J."/>
            <person name="Karaoz U."/>
            <person name="Brodie E.L."/>
            <person name="Williams K.H."/>
            <person name="Hubbard S.S."/>
            <person name="Banfield J.F."/>
        </authorList>
    </citation>
    <scope>NUCLEOTIDE SEQUENCE [LARGE SCALE GENOMIC DNA]</scope>
</reference>
<dbReference type="InterPro" id="IPR007523">
    <property type="entry name" value="NDUFAF3/AAMDC"/>
</dbReference>
<dbReference type="SUPFAM" id="SSF64076">
    <property type="entry name" value="MTH938-like"/>
    <property type="match status" value="1"/>
</dbReference>
<dbReference type="Pfam" id="PF04430">
    <property type="entry name" value="DUF498"/>
    <property type="match status" value="1"/>
</dbReference>
<proteinExistence type="predicted"/>
<dbReference type="Proteomes" id="UP000177230">
    <property type="component" value="Unassembled WGS sequence"/>
</dbReference>
<dbReference type="PANTHER" id="PTHR15811:SF5">
    <property type="entry name" value="MTH938 DOMAIN-CONTAINING PROTEIN"/>
    <property type="match status" value="1"/>
</dbReference>
<organism evidence="1 2">
    <name type="scientific">Candidatus Edwardsbacteria bacterium GWF2_54_11</name>
    <dbReference type="NCBI Taxonomy" id="1817851"/>
    <lineage>
        <taxon>Bacteria</taxon>
        <taxon>Candidatus Edwardsiibacteriota</taxon>
    </lineage>
</organism>
<gene>
    <name evidence="1" type="ORF">A2024_03300</name>
</gene>
<name>A0A1F5RC99_9BACT</name>
<dbReference type="PANTHER" id="PTHR15811">
    <property type="entry name" value="MTH938 DOMAIN-CONTAINING PROTEIN"/>
    <property type="match status" value="1"/>
</dbReference>
<accession>A0A1F5RC99</accession>
<dbReference type="InterPro" id="IPR036748">
    <property type="entry name" value="MTH938-like_sf"/>
</dbReference>
<protein>
    <submittedName>
        <fullName evidence="1">Uncharacterized protein</fullName>
    </submittedName>
</protein>
<dbReference type="EMBL" id="MFFM01000034">
    <property type="protein sequence ID" value="OGF12028.1"/>
    <property type="molecule type" value="Genomic_DNA"/>
</dbReference>
<evidence type="ECO:0000313" key="2">
    <source>
        <dbReference type="Proteomes" id="UP000177230"/>
    </source>
</evidence>